<dbReference type="RefSeq" id="WP_002652904.1">
    <property type="nucleotide sequence ID" value="NZ_CH672376.1"/>
</dbReference>
<protein>
    <submittedName>
        <fullName evidence="1">Uncharacterized protein</fullName>
    </submittedName>
</protein>
<evidence type="ECO:0000313" key="1">
    <source>
        <dbReference type="EMBL" id="EAQ77590.1"/>
    </source>
</evidence>
<comment type="caution">
    <text evidence="1">The sequence shown here is derived from an EMBL/GenBank/DDBJ whole genome shotgun (WGS) entry which is preliminary data.</text>
</comment>
<evidence type="ECO:0000313" key="2">
    <source>
        <dbReference type="Proteomes" id="UP000004358"/>
    </source>
</evidence>
<sequence>MKPELTWLASSSASFMHVAELLRRGDTIDDSGLAAVIQQPLDLLCAELDTSGINIRQFWRHVVPLAAGIESEQELVDVIFRKIGGGGPGASARIAGRIRDLKLAMRNAKPHLTDELAQRGGPLREHWEARGPGLLRQFADLTSDDLVVETAQVILVQPCRGGGLRAHLPYNSVRMEAVLYDPEPKLPEVVRLAWGISQLNLDLPVYSEVISPDRLPTIAGLAALPAILTAGEHVELTKFNPDTLILACELWRFPQGPQIDLPSTAMRWWETYQQSRAPWAVALQALDRMVPEF</sequence>
<dbReference type="HOGENOM" id="CLU_948876_0_0_0"/>
<dbReference type="eggNOG" id="ENOG5033JR8">
    <property type="taxonomic scope" value="Bacteria"/>
</dbReference>
<accession>A4A0W7</accession>
<proteinExistence type="predicted"/>
<dbReference type="STRING" id="314230.DSM3645_24732"/>
<dbReference type="OrthoDB" id="282164at2"/>
<gene>
    <name evidence="1" type="ORF">DSM3645_24732</name>
</gene>
<name>A4A0W7_9BACT</name>
<reference evidence="1 2" key="1">
    <citation type="submission" date="2006-02" db="EMBL/GenBank/DDBJ databases">
        <authorList>
            <person name="Amann R."/>
            <person name="Ferriera S."/>
            <person name="Johnson J."/>
            <person name="Kravitz S."/>
            <person name="Halpern A."/>
            <person name="Remington K."/>
            <person name="Beeson K."/>
            <person name="Tran B."/>
            <person name="Rogers Y.-H."/>
            <person name="Friedman R."/>
            <person name="Venter J.C."/>
        </authorList>
    </citation>
    <scope>NUCLEOTIDE SEQUENCE [LARGE SCALE GENOMIC DNA]</scope>
    <source>
        <strain evidence="1 2">DSM 3645</strain>
    </source>
</reference>
<dbReference type="EMBL" id="AANZ01000030">
    <property type="protein sequence ID" value="EAQ77590.1"/>
    <property type="molecule type" value="Genomic_DNA"/>
</dbReference>
<dbReference type="AlphaFoldDB" id="A4A0W7"/>
<dbReference type="Proteomes" id="UP000004358">
    <property type="component" value="Unassembled WGS sequence"/>
</dbReference>
<organism evidence="1 2">
    <name type="scientific">Blastopirellula marina DSM 3645</name>
    <dbReference type="NCBI Taxonomy" id="314230"/>
    <lineage>
        <taxon>Bacteria</taxon>
        <taxon>Pseudomonadati</taxon>
        <taxon>Planctomycetota</taxon>
        <taxon>Planctomycetia</taxon>
        <taxon>Pirellulales</taxon>
        <taxon>Pirellulaceae</taxon>
        <taxon>Blastopirellula</taxon>
    </lineage>
</organism>